<dbReference type="AlphaFoldDB" id="A0AAF3FJE0"/>
<organism evidence="2 4">
    <name type="scientific">Mesorhabditis belari</name>
    <dbReference type="NCBI Taxonomy" id="2138241"/>
    <lineage>
        <taxon>Eukaryota</taxon>
        <taxon>Metazoa</taxon>
        <taxon>Ecdysozoa</taxon>
        <taxon>Nematoda</taxon>
        <taxon>Chromadorea</taxon>
        <taxon>Rhabditida</taxon>
        <taxon>Rhabditina</taxon>
        <taxon>Rhabditomorpha</taxon>
        <taxon>Rhabditoidea</taxon>
        <taxon>Rhabditidae</taxon>
        <taxon>Mesorhabditinae</taxon>
        <taxon>Mesorhabditis</taxon>
    </lineage>
</organism>
<feature type="transmembrane region" description="Helical" evidence="1">
    <location>
        <begin position="107"/>
        <end position="129"/>
    </location>
</feature>
<name>A0AAF3FJE0_9BILA</name>
<accession>A0AAF3FJE0</accession>
<dbReference type="PANTHER" id="PTHR45830">
    <property type="entry name" value="SERPENTINE RECEPTOR, CLASS I"/>
    <property type="match status" value="1"/>
</dbReference>
<evidence type="ECO:0000256" key="1">
    <source>
        <dbReference type="SAM" id="Phobius"/>
    </source>
</evidence>
<sequence length="326" mass="38091">MSTIWQFSTINESIKNALEFSLGPLLISDYIQSPIVILTHLFTFYLIINDTPAVMNVYKRYLLYTQFWLFTRDLMWSIFVRPVYIYPSNANACMGLFSFMFQIDCHYQFSLINLFISMTIASLTTLMIYRRNQLTPPGKYHFTPRTIIAFNVFGHFIELSNVILFSIAGLESEKVDLSRFQYHDFTATAYTLNLPIVIWFMSIFVIAIWTCIFTALFVFSIFFQLAQAKERMSPKTFELQKYFSNTLLLQLGAVFVFFLFPIAVIMLGIYFQIFNTWIINSVIILPSYFSVIYSWILLLMTPVYLNAIKAKFGKKMDEGKVSETDH</sequence>
<dbReference type="WBParaSite" id="MBELARI_LOCUS7125">
    <property type="protein sequence ID" value="MBELARI_LOCUS7125"/>
    <property type="gene ID" value="MBELARI_LOCUS7125"/>
</dbReference>
<feature type="transmembrane region" description="Helical" evidence="1">
    <location>
        <begin position="196"/>
        <end position="226"/>
    </location>
</feature>
<evidence type="ECO:0000313" key="3">
    <source>
        <dbReference type="WBParaSite" id="MBELARI_LOCUS7125"/>
    </source>
</evidence>
<feature type="transmembrane region" description="Helical" evidence="1">
    <location>
        <begin position="150"/>
        <end position="170"/>
    </location>
</feature>
<keyword evidence="1" id="KW-1133">Transmembrane helix</keyword>
<keyword evidence="1" id="KW-0472">Membrane</keyword>
<dbReference type="InterPro" id="IPR019422">
    <property type="entry name" value="7TM_GPCR_serpentine_rcpt_Srh"/>
</dbReference>
<feature type="transmembrane region" description="Helical" evidence="1">
    <location>
        <begin position="30"/>
        <end position="48"/>
    </location>
</feature>
<dbReference type="Pfam" id="PF10318">
    <property type="entry name" value="7TM_GPCR_Srh"/>
    <property type="match status" value="1"/>
</dbReference>
<dbReference type="WBParaSite" id="MBELARI_LOCUS7198">
    <property type="protein sequence ID" value="MBELARI_LOCUS7198"/>
    <property type="gene ID" value="MBELARI_LOCUS7198"/>
</dbReference>
<dbReference type="Proteomes" id="UP000887575">
    <property type="component" value="Unassembled WGS sequence"/>
</dbReference>
<feature type="transmembrane region" description="Helical" evidence="1">
    <location>
        <begin position="277"/>
        <end position="305"/>
    </location>
</feature>
<keyword evidence="2" id="KW-1185">Reference proteome</keyword>
<feature type="transmembrane region" description="Helical" evidence="1">
    <location>
        <begin position="247"/>
        <end position="271"/>
    </location>
</feature>
<keyword evidence="1" id="KW-0812">Transmembrane</keyword>
<evidence type="ECO:0000313" key="2">
    <source>
        <dbReference type="Proteomes" id="UP000887575"/>
    </source>
</evidence>
<evidence type="ECO:0000313" key="4">
    <source>
        <dbReference type="WBParaSite" id="MBELARI_LOCUS7198"/>
    </source>
</evidence>
<reference evidence="3 4" key="1">
    <citation type="submission" date="2024-02" db="UniProtKB">
        <authorList>
            <consortium name="WormBaseParasite"/>
        </authorList>
    </citation>
    <scope>IDENTIFICATION</scope>
</reference>
<protein>
    <submittedName>
        <fullName evidence="3 4">Uncharacterized protein</fullName>
    </submittedName>
</protein>
<proteinExistence type="predicted"/>
<dbReference type="PANTHER" id="PTHR45830:SF15">
    <property type="entry name" value="SERPENTINE RECEPTOR, CLASS I"/>
    <property type="match status" value="1"/>
</dbReference>